<keyword evidence="1" id="KW-0812">Transmembrane</keyword>
<reference evidence="3" key="1">
    <citation type="journal article" date="2016" name="Genome Announc.">
        <title>Complete Genome Sequence of Geobacillus thermoglucosidasius NCIMB 11955, the Progenitor of a Bioethanol Production Strain.</title>
        <authorList>
            <person name="Sheng L."/>
            <person name="Zhang Y."/>
            <person name="Minton N.P."/>
        </authorList>
    </citation>
    <scope>NUCLEOTIDE SEQUENCE [LARGE SCALE GENOMIC DNA]</scope>
    <source>
        <strain evidence="3">NCIMB 11955</strain>
    </source>
</reference>
<name>A0AAN0YM60_PARTM</name>
<dbReference type="GeneID" id="56925050"/>
<gene>
    <name evidence="2" type="ORF">BCV53_06180</name>
</gene>
<keyword evidence="1" id="KW-0472">Membrane</keyword>
<dbReference type="KEGG" id="ptl:AOT13_06170"/>
<dbReference type="RefSeq" id="WP_013877444.1">
    <property type="nucleotide sequence ID" value="NZ_AP025621.1"/>
</dbReference>
<proteinExistence type="predicted"/>
<feature type="transmembrane region" description="Helical" evidence="1">
    <location>
        <begin position="12"/>
        <end position="37"/>
    </location>
</feature>
<dbReference type="EMBL" id="CP016622">
    <property type="protein sequence ID" value="ANZ29693.1"/>
    <property type="molecule type" value="Genomic_DNA"/>
</dbReference>
<sequence length="59" mass="6722">MNSSVSLFPLLAFIPFIIYIGLLIFGVWFAVSLIKILKEKNQILKEIARILENGSKEEI</sequence>
<protein>
    <submittedName>
        <fullName evidence="2">Uncharacterized protein</fullName>
    </submittedName>
</protein>
<evidence type="ECO:0000256" key="1">
    <source>
        <dbReference type="SAM" id="Phobius"/>
    </source>
</evidence>
<dbReference type="AlphaFoldDB" id="A0AAN0YM60"/>
<dbReference type="Proteomes" id="UP000093052">
    <property type="component" value="Chromosome"/>
</dbReference>
<evidence type="ECO:0000313" key="3">
    <source>
        <dbReference type="Proteomes" id="UP000093052"/>
    </source>
</evidence>
<keyword evidence="3" id="KW-1185">Reference proteome</keyword>
<evidence type="ECO:0000313" key="2">
    <source>
        <dbReference type="EMBL" id="ANZ29693.1"/>
    </source>
</evidence>
<organism evidence="2 3">
    <name type="scientific">Parageobacillus thermoglucosidasius</name>
    <name type="common">Geobacillus thermoglucosidasius</name>
    <dbReference type="NCBI Taxonomy" id="1426"/>
    <lineage>
        <taxon>Bacteria</taxon>
        <taxon>Bacillati</taxon>
        <taxon>Bacillota</taxon>
        <taxon>Bacilli</taxon>
        <taxon>Bacillales</taxon>
        <taxon>Anoxybacillaceae</taxon>
        <taxon>Parageobacillus</taxon>
    </lineage>
</organism>
<accession>A0AAN0YM60</accession>
<keyword evidence="1" id="KW-1133">Transmembrane helix</keyword>